<proteinExistence type="inferred from homology"/>
<evidence type="ECO:0000256" key="3">
    <source>
        <dbReference type="ARBA" id="ARBA00012744"/>
    </source>
</evidence>
<dbReference type="PRINTS" id="PR00133">
    <property type="entry name" value="GLHYDRLASE3"/>
</dbReference>
<dbReference type="EMBL" id="JBHUOS010000010">
    <property type="protein sequence ID" value="MFD2916911.1"/>
    <property type="molecule type" value="Genomic_DNA"/>
</dbReference>
<dbReference type="PANTHER" id="PTHR30620:SF16">
    <property type="entry name" value="LYSOSOMAL BETA GLUCOSIDASE"/>
    <property type="match status" value="1"/>
</dbReference>
<dbReference type="Pfam" id="PF01915">
    <property type="entry name" value="Glyco_hydro_3_C"/>
    <property type="match status" value="1"/>
</dbReference>
<protein>
    <recommendedName>
        <fullName evidence="3">beta-glucosidase</fullName>
        <ecNumber evidence="3">3.2.1.21</ecNumber>
    </recommendedName>
</protein>
<feature type="domain" description="Fibronectin type III-like" evidence="9">
    <location>
        <begin position="707"/>
        <end position="776"/>
    </location>
</feature>
<dbReference type="InterPro" id="IPR036962">
    <property type="entry name" value="Glyco_hydro_3_N_sf"/>
</dbReference>
<evidence type="ECO:0000256" key="1">
    <source>
        <dbReference type="ARBA" id="ARBA00000448"/>
    </source>
</evidence>
<keyword evidence="11" id="KW-1185">Reference proteome</keyword>
<dbReference type="InterPro" id="IPR001764">
    <property type="entry name" value="Glyco_hydro_3_N"/>
</dbReference>
<dbReference type="SMART" id="SM01217">
    <property type="entry name" value="Fn3_like"/>
    <property type="match status" value="1"/>
</dbReference>
<dbReference type="RefSeq" id="WP_194506234.1">
    <property type="nucleotide sequence ID" value="NZ_JADILU010000001.1"/>
</dbReference>
<gene>
    <name evidence="10" type="primary">bglX</name>
    <name evidence="10" type="ORF">ACFS29_14750</name>
</gene>
<evidence type="ECO:0000256" key="5">
    <source>
        <dbReference type="ARBA" id="ARBA00022801"/>
    </source>
</evidence>
<evidence type="ECO:0000313" key="11">
    <source>
        <dbReference type="Proteomes" id="UP001597548"/>
    </source>
</evidence>
<dbReference type="Gene3D" id="2.60.40.10">
    <property type="entry name" value="Immunoglobulins"/>
    <property type="match status" value="1"/>
</dbReference>
<keyword evidence="5 7" id="KW-0378">Hydrolase</keyword>
<dbReference type="InterPro" id="IPR013783">
    <property type="entry name" value="Ig-like_fold"/>
</dbReference>
<accession>A0ABW5ZYA5</accession>
<keyword evidence="8" id="KW-0812">Transmembrane</keyword>
<dbReference type="InterPro" id="IPR019800">
    <property type="entry name" value="Glyco_hydro_3_AS"/>
</dbReference>
<dbReference type="Gene3D" id="3.20.20.300">
    <property type="entry name" value="Glycoside hydrolase, family 3, N-terminal domain"/>
    <property type="match status" value="1"/>
</dbReference>
<dbReference type="GO" id="GO:0008422">
    <property type="term" value="F:beta-glucosidase activity"/>
    <property type="evidence" value="ECO:0007669"/>
    <property type="project" value="UniProtKB-EC"/>
</dbReference>
<dbReference type="Gene3D" id="3.40.50.1700">
    <property type="entry name" value="Glycoside hydrolase family 3 C-terminal domain"/>
    <property type="match status" value="1"/>
</dbReference>
<evidence type="ECO:0000259" key="9">
    <source>
        <dbReference type="SMART" id="SM01217"/>
    </source>
</evidence>
<dbReference type="Pfam" id="PF14310">
    <property type="entry name" value="Fn3-like"/>
    <property type="match status" value="1"/>
</dbReference>
<sequence>MRLSPSFFYKFIIIFFIGIIVILGANKLKAQDNVAQTQIQPNTSNNSSHFNNNLLNQKVDSVLALMRINEKIGQLVQYSGKWNMTGPSSSNSDQYKLEKLKKGEVGSMLNITSVTSIRETQRIVIEHSRLKIPLIFAYDVIHGYKTIFPIPLGESASWDLKIIEQSAAIAAKESAASGLNWTFAPMIDVSRDARWGRVMEGVGEDTFLNSEIGVARIKGFQGNNLSDNSTIAACAKHFAGYGFGEAGRDYNTVNIGENELHNVILPPFKAAANAGVATFMNAFNDIDGIPATGDKVLQRDLLKGEWNFNGFIVSDWGSIAEMEVHGYAKDEKHAAEIALNAGSDMDMQSFAYETYLEILLNEKKVSIAQIDDAVKRVLRIKFELGLFDDPYKYCNEERERTEVYSEENLAIARDVAKKSIVLLKNENKILPLSKSIGSIAVIGPLADDKNSPLGNWRAKGEYNSAVSLLEGVKASVEKNTKVYYEKGIDLTIPTVKPGENQFSQPLKFNTTDRSDIKKAVEAAKKTEVVLLAIGEDAYQSGEGRSQTDIGFKGLQIELLEAIKAVNPNIVIVLMNGRPMDLSRPTEMVPSILECWHLGSQSGYAIADVIFGDYNPSGKLPVSFPHNVGQEPLYYNQKNTGRPYNARSVTFSAYRDSPKTALYPFGFGLSYTTFKYSDITSSQTKIKVNGNLTVSVKVTNTGDCAGEEVVQLYIRDLVGSLIRPVRELKGFQKVMLKAGESKNVMFTIDSEILQFYTANKKWEVEPGKFNVWIGGSSEAELKTSFNVEE</sequence>
<dbReference type="InterPro" id="IPR051915">
    <property type="entry name" value="Cellulose_Degrad_GH3"/>
</dbReference>
<comment type="similarity">
    <text evidence="2 7">Belongs to the glycosyl hydrolase 3 family.</text>
</comment>
<dbReference type="SUPFAM" id="SSF52279">
    <property type="entry name" value="Beta-D-glucan exohydrolase, C-terminal domain"/>
    <property type="match status" value="1"/>
</dbReference>
<feature type="transmembrane region" description="Helical" evidence="8">
    <location>
        <begin position="7"/>
        <end position="25"/>
    </location>
</feature>
<evidence type="ECO:0000313" key="10">
    <source>
        <dbReference type="EMBL" id="MFD2916911.1"/>
    </source>
</evidence>
<name>A0ABW5ZYA5_9FLAO</name>
<evidence type="ECO:0000256" key="8">
    <source>
        <dbReference type="SAM" id="Phobius"/>
    </source>
</evidence>
<dbReference type="InterPro" id="IPR002772">
    <property type="entry name" value="Glyco_hydro_3_C"/>
</dbReference>
<keyword evidence="8" id="KW-1133">Transmembrane helix</keyword>
<keyword evidence="4" id="KW-0732">Signal</keyword>
<evidence type="ECO:0000256" key="7">
    <source>
        <dbReference type="RuleBase" id="RU361161"/>
    </source>
</evidence>
<dbReference type="InterPro" id="IPR017853">
    <property type="entry name" value="GH"/>
</dbReference>
<dbReference type="PANTHER" id="PTHR30620">
    <property type="entry name" value="PERIPLASMIC BETA-GLUCOSIDASE-RELATED"/>
    <property type="match status" value="1"/>
</dbReference>
<dbReference type="PROSITE" id="PS00775">
    <property type="entry name" value="GLYCOSYL_HYDROL_F3"/>
    <property type="match status" value="1"/>
</dbReference>
<dbReference type="InterPro" id="IPR036881">
    <property type="entry name" value="Glyco_hydro_3_C_sf"/>
</dbReference>
<dbReference type="EC" id="3.2.1.21" evidence="3"/>
<dbReference type="SUPFAM" id="SSF51445">
    <property type="entry name" value="(Trans)glycosidases"/>
    <property type="match status" value="1"/>
</dbReference>
<dbReference type="Proteomes" id="UP001597548">
    <property type="component" value="Unassembled WGS sequence"/>
</dbReference>
<dbReference type="NCBIfam" id="NF011678">
    <property type="entry name" value="PRK15098.1"/>
    <property type="match status" value="1"/>
</dbReference>
<evidence type="ECO:0000256" key="2">
    <source>
        <dbReference type="ARBA" id="ARBA00005336"/>
    </source>
</evidence>
<comment type="caution">
    <text evidence="10">The sequence shown here is derived from an EMBL/GenBank/DDBJ whole genome shotgun (WGS) entry which is preliminary data.</text>
</comment>
<evidence type="ECO:0000256" key="4">
    <source>
        <dbReference type="ARBA" id="ARBA00022729"/>
    </source>
</evidence>
<organism evidence="10 11">
    <name type="scientific">Psychroserpens luteus</name>
    <dbReference type="NCBI Taxonomy" id="1434066"/>
    <lineage>
        <taxon>Bacteria</taxon>
        <taxon>Pseudomonadati</taxon>
        <taxon>Bacteroidota</taxon>
        <taxon>Flavobacteriia</taxon>
        <taxon>Flavobacteriales</taxon>
        <taxon>Flavobacteriaceae</taxon>
        <taxon>Psychroserpens</taxon>
    </lineage>
</organism>
<keyword evidence="8" id="KW-0472">Membrane</keyword>
<comment type="catalytic activity">
    <reaction evidence="1">
        <text>Hydrolysis of terminal, non-reducing beta-D-glucosyl residues with release of beta-D-glucose.</text>
        <dbReference type="EC" id="3.2.1.21"/>
    </reaction>
</comment>
<keyword evidence="6 7" id="KW-0326">Glycosidase</keyword>
<evidence type="ECO:0000256" key="6">
    <source>
        <dbReference type="ARBA" id="ARBA00023295"/>
    </source>
</evidence>
<reference evidence="11" key="1">
    <citation type="journal article" date="2019" name="Int. J. Syst. Evol. Microbiol.">
        <title>The Global Catalogue of Microorganisms (GCM) 10K type strain sequencing project: providing services to taxonomists for standard genome sequencing and annotation.</title>
        <authorList>
            <consortium name="The Broad Institute Genomics Platform"/>
            <consortium name="The Broad Institute Genome Sequencing Center for Infectious Disease"/>
            <person name="Wu L."/>
            <person name="Ma J."/>
        </authorList>
    </citation>
    <scope>NUCLEOTIDE SEQUENCE [LARGE SCALE GENOMIC DNA]</scope>
    <source>
        <strain evidence="11">KCTC 32514</strain>
    </source>
</reference>
<dbReference type="Pfam" id="PF00933">
    <property type="entry name" value="Glyco_hydro_3"/>
    <property type="match status" value="1"/>
</dbReference>
<dbReference type="InterPro" id="IPR026891">
    <property type="entry name" value="Fn3-like"/>
</dbReference>